<name>A0A841D7K6_PLAVE</name>
<protein>
    <submittedName>
        <fullName evidence="1">Uncharacterized protein</fullName>
    </submittedName>
</protein>
<dbReference type="AlphaFoldDB" id="A0A841D7K6"/>
<evidence type="ECO:0000313" key="1">
    <source>
        <dbReference type="EMBL" id="MBB5966612.1"/>
    </source>
</evidence>
<keyword evidence="2" id="KW-1185">Reference proteome</keyword>
<reference evidence="1 2" key="1">
    <citation type="submission" date="2020-08" db="EMBL/GenBank/DDBJ databases">
        <title>Genomic Encyclopedia of Type Strains, Phase III (KMG-III): the genomes of soil and plant-associated and newly described type strains.</title>
        <authorList>
            <person name="Whitman W."/>
        </authorList>
    </citation>
    <scope>NUCLEOTIDE SEQUENCE [LARGE SCALE GENOMIC DNA]</scope>
    <source>
        <strain evidence="1 2">CECT 3303</strain>
    </source>
</reference>
<dbReference type="RefSeq" id="WP_184946872.1">
    <property type="nucleotide sequence ID" value="NZ_BAAAWZ010000001.1"/>
</dbReference>
<accession>A0A841D7K6</accession>
<dbReference type="EMBL" id="JACHJJ010000025">
    <property type="protein sequence ID" value="MBB5966612.1"/>
    <property type="molecule type" value="Genomic_DNA"/>
</dbReference>
<gene>
    <name evidence="1" type="ORF">FHS22_005904</name>
</gene>
<proteinExistence type="predicted"/>
<organism evidence="1 2">
    <name type="scientific">Planomonospora venezuelensis</name>
    <dbReference type="NCBI Taxonomy" id="1999"/>
    <lineage>
        <taxon>Bacteria</taxon>
        <taxon>Bacillati</taxon>
        <taxon>Actinomycetota</taxon>
        <taxon>Actinomycetes</taxon>
        <taxon>Streptosporangiales</taxon>
        <taxon>Streptosporangiaceae</taxon>
        <taxon>Planomonospora</taxon>
    </lineage>
</organism>
<evidence type="ECO:0000313" key="2">
    <source>
        <dbReference type="Proteomes" id="UP000562352"/>
    </source>
</evidence>
<comment type="caution">
    <text evidence="1">The sequence shown here is derived from an EMBL/GenBank/DDBJ whole genome shotgun (WGS) entry which is preliminary data.</text>
</comment>
<dbReference type="Proteomes" id="UP000562352">
    <property type="component" value="Unassembled WGS sequence"/>
</dbReference>
<sequence>MRLLATAANRIAYTKFEIAKFNPPENFMDQKSLSEDLCLSVIRVVREMFACVSQGWESPAWLSVKSHALTSDTLANQLRIIISSPVNENEDVYERVLGLSGDEFRKGDPVAGWARLGAAWARDQENLDKRLRHQMRHLIVDSLLPITVKLRQHLVALATANRPLIAHHSAILARDFITDKLREDLDHTRIVIGRHVKTVPLMLSAHRGKKNSWKMYIEAAHPEDQVRPLLDLYKIVSEGDVKRTAIVVLELLGRTVPTTVTLATVKDLLSAEGNAPMCEMLAALIRPEWRNAIAHEDFLWDSEKSMAILDGKLVSLGELLHTSIAAMNICEGFEHGVAVSYAQNSKLNPWDETVSTSLDGLTRVLQTMGNVGQPVLDGRKRGPCIRLDVPDISIESIQTLLRAILMAAQVDNSIDLWEVRQGPDRPILNIDRFAIEAALKVASGLWESTDPTPFASLPLIANGMRNAGEDDTVSAGTILALAAAHVTGERSRLTPSLASADPAAKNEMLTTVRLISDGVNVASTFLEGDRPKRKLLMFAQILSGDCQWHENAPPSALISGFSPADRALNRNMPAHIPWIMPSAGR</sequence>